<proteinExistence type="predicted"/>
<dbReference type="Proteomes" id="UP000276133">
    <property type="component" value="Unassembled WGS sequence"/>
</dbReference>
<keyword evidence="2" id="KW-1185">Reference proteome</keyword>
<dbReference type="EMBL" id="REGN01002395">
    <property type="protein sequence ID" value="RNA28434.1"/>
    <property type="molecule type" value="Genomic_DNA"/>
</dbReference>
<name>A0A3M7RXZ1_BRAPC</name>
<dbReference type="AlphaFoldDB" id="A0A3M7RXZ1"/>
<protein>
    <submittedName>
        <fullName evidence="1">Uncharacterized protein</fullName>
    </submittedName>
</protein>
<evidence type="ECO:0000313" key="1">
    <source>
        <dbReference type="EMBL" id="RNA28434.1"/>
    </source>
</evidence>
<accession>A0A3M7RXZ1</accession>
<organism evidence="1 2">
    <name type="scientific">Brachionus plicatilis</name>
    <name type="common">Marine rotifer</name>
    <name type="synonym">Brachionus muelleri</name>
    <dbReference type="NCBI Taxonomy" id="10195"/>
    <lineage>
        <taxon>Eukaryota</taxon>
        <taxon>Metazoa</taxon>
        <taxon>Spiralia</taxon>
        <taxon>Gnathifera</taxon>
        <taxon>Rotifera</taxon>
        <taxon>Eurotatoria</taxon>
        <taxon>Monogononta</taxon>
        <taxon>Pseudotrocha</taxon>
        <taxon>Ploima</taxon>
        <taxon>Brachionidae</taxon>
        <taxon>Brachionus</taxon>
    </lineage>
</organism>
<gene>
    <name evidence="1" type="ORF">BpHYR1_011084</name>
</gene>
<reference evidence="1 2" key="1">
    <citation type="journal article" date="2018" name="Sci. Rep.">
        <title>Genomic signatures of local adaptation to the degree of environmental predictability in rotifers.</title>
        <authorList>
            <person name="Franch-Gras L."/>
            <person name="Hahn C."/>
            <person name="Garcia-Roger E.M."/>
            <person name="Carmona M.J."/>
            <person name="Serra M."/>
            <person name="Gomez A."/>
        </authorList>
    </citation>
    <scope>NUCLEOTIDE SEQUENCE [LARGE SCALE GENOMIC DNA]</scope>
    <source>
        <strain evidence="1">HYR1</strain>
    </source>
</reference>
<sequence>MLEVVFSNDLNEKNLILHTSLFVHSALLLIEVIGTSVSSSFKSTIYAIRFGRNRSFDFEYSIYISADVYFLNANGVSRDLFRAAARAAVCVFVFLSQVSHHLLQTAALLAYFALLFSATRHTKTRSDCSITTASPNHLSVDGHSLMELVDLQNCCLKLIILINNNKFLKCLSFNLWIALKCDLQSIQKILPLKIRIKQKQKTLNQKGNLTTQKYSFRSLAWFHSIYEKLIRKLNI</sequence>
<evidence type="ECO:0000313" key="2">
    <source>
        <dbReference type="Proteomes" id="UP000276133"/>
    </source>
</evidence>
<comment type="caution">
    <text evidence="1">The sequence shown here is derived from an EMBL/GenBank/DDBJ whole genome shotgun (WGS) entry which is preliminary data.</text>
</comment>